<gene>
    <name evidence="1" type="ORF">BQ8482_110305</name>
</gene>
<protein>
    <submittedName>
        <fullName evidence="1">Uncharacterized protein</fullName>
    </submittedName>
</protein>
<proteinExistence type="predicted"/>
<sequence length="229" mass="25169">MVDFILARGFGAVGEYALTEKTCQAQFGELIGGKIDIVDLEQASLDGGIQKNNDLVMAAFRAAFVKTRAKFGNPVRRADYRALRLDDLGRGDLEGQHLAELHQRLAKVVGAVEHIVHVLEDRAALFLDQRFEQLFLVGEVDIDRALGNAGLAGDVVHRRRFKALVDEDTTRAFDDLAALDRVLSRRRAAATQAIQQIALVLVGFGHNVTPRKKFEPIGSIALDMGLSPR</sequence>
<accession>A0A2P9AB66</accession>
<evidence type="ECO:0000313" key="1">
    <source>
        <dbReference type="EMBL" id="SJM28375.1"/>
    </source>
</evidence>
<dbReference type="AlphaFoldDB" id="A0A2P9AB66"/>
<dbReference type="Proteomes" id="UP000245698">
    <property type="component" value="Unassembled WGS sequence"/>
</dbReference>
<evidence type="ECO:0000313" key="2">
    <source>
        <dbReference type="Proteomes" id="UP000245698"/>
    </source>
</evidence>
<reference evidence="2" key="1">
    <citation type="submission" date="2016-12" db="EMBL/GenBank/DDBJ databases">
        <authorList>
            <person name="Brunel B."/>
        </authorList>
    </citation>
    <scope>NUCLEOTIDE SEQUENCE [LARGE SCALE GENOMIC DNA]</scope>
</reference>
<keyword evidence="2" id="KW-1185">Reference proteome</keyword>
<dbReference type="EMBL" id="FUIG01000013">
    <property type="protein sequence ID" value="SJM28375.1"/>
    <property type="molecule type" value="Genomic_DNA"/>
</dbReference>
<organism evidence="1 2">
    <name type="scientific">Mesorhizobium delmotii</name>
    <dbReference type="NCBI Taxonomy" id="1631247"/>
    <lineage>
        <taxon>Bacteria</taxon>
        <taxon>Pseudomonadati</taxon>
        <taxon>Pseudomonadota</taxon>
        <taxon>Alphaproteobacteria</taxon>
        <taxon>Hyphomicrobiales</taxon>
        <taxon>Phyllobacteriaceae</taxon>
        <taxon>Mesorhizobium</taxon>
    </lineage>
</organism>
<name>A0A2P9AB66_9HYPH</name>